<dbReference type="InterPro" id="IPR046469">
    <property type="entry name" value="SAM_HAT_N"/>
</dbReference>
<dbReference type="PANTHER" id="PTHR35092">
    <property type="entry name" value="CHLORINASE MJ1651"/>
    <property type="match status" value="1"/>
</dbReference>
<dbReference type="AlphaFoldDB" id="A0A4Q2AXY3"/>
<dbReference type="SUPFAM" id="SSF101852">
    <property type="entry name" value="Bacterial fluorinating enzyme, C-terminal domain"/>
    <property type="match status" value="1"/>
</dbReference>
<evidence type="ECO:0000313" key="6">
    <source>
        <dbReference type="Proteomes" id="UP000289316"/>
    </source>
</evidence>
<keyword evidence="5" id="KW-0240">DNA-directed RNA polymerase</keyword>
<evidence type="ECO:0000259" key="3">
    <source>
        <dbReference type="Pfam" id="PF01887"/>
    </source>
</evidence>
<reference evidence="5 6" key="1">
    <citation type="submission" date="2018-09" db="EMBL/GenBank/DDBJ databases">
        <title>Murine metabolic-syndrome-specific gut microbial biobank.</title>
        <authorList>
            <person name="Liu C."/>
        </authorList>
    </citation>
    <scope>NUCLEOTIDE SEQUENCE [LARGE SCALE GENOMIC DNA]</scope>
    <source>
        <strain evidence="5 6">C-30</strain>
    </source>
</reference>
<accession>A0A4Q2AXY3</accession>
<evidence type="ECO:0000256" key="2">
    <source>
        <dbReference type="ARBA" id="ARBA00024035"/>
    </source>
</evidence>
<protein>
    <submittedName>
        <fullName evidence="5">DNA-directed RNA polymerase subunit delta</fullName>
    </submittedName>
</protein>
<dbReference type="Pfam" id="PF01887">
    <property type="entry name" value="SAM_HAT_N"/>
    <property type="match status" value="1"/>
</dbReference>
<evidence type="ECO:0000256" key="1">
    <source>
        <dbReference type="ARBA" id="ARBA00022691"/>
    </source>
</evidence>
<evidence type="ECO:0000259" key="4">
    <source>
        <dbReference type="Pfam" id="PF20257"/>
    </source>
</evidence>
<dbReference type="GO" id="GO:0000428">
    <property type="term" value="C:DNA-directed RNA polymerase complex"/>
    <property type="evidence" value="ECO:0007669"/>
    <property type="project" value="UniProtKB-KW"/>
</dbReference>
<dbReference type="InterPro" id="IPR023228">
    <property type="entry name" value="SAM_OH_AdoTrfase_N_sf"/>
</dbReference>
<gene>
    <name evidence="5" type="ORF">D6C19_03880</name>
</gene>
<dbReference type="Pfam" id="PF20257">
    <property type="entry name" value="SAM_HAT_C"/>
    <property type="match status" value="1"/>
</dbReference>
<dbReference type="EMBL" id="QZFR01000018">
    <property type="protein sequence ID" value="RXV74835.1"/>
    <property type="molecule type" value="Genomic_DNA"/>
</dbReference>
<dbReference type="SUPFAM" id="SSF102522">
    <property type="entry name" value="Bacterial fluorinating enzyme, N-terminal domain"/>
    <property type="match status" value="1"/>
</dbReference>
<sequence length="282" mass="30987">MMTNKQLVLQTDFGLADGAVSTMYGVAKTVAPALHVADLTHEITPYNIWEASYRLYQTLNYWPVGTTFVSVVDPGVGSERKSICALTKTGHYVITPDNGTLTHIAKFFGLKTVCKINETTSRLPHSDESHTFHGRDVYAYNGARLASGQLDFSDIGPKIDPATIVKLPLQAPIVTADSITGMVDILDVRFGSLWTNISLDALKQLNITRGDQLLVTIYHDNAEVYQAKLPFVRSFAQVALNEPLLYINSLVKVGIALNQASFAQTYQIGTGHAWKVTLRKLS</sequence>
<dbReference type="PIRSF" id="PIRSF006779">
    <property type="entry name" value="UCP006779"/>
    <property type="match status" value="1"/>
</dbReference>
<dbReference type="InterPro" id="IPR046470">
    <property type="entry name" value="SAM_HAT_C"/>
</dbReference>
<dbReference type="OrthoDB" id="9792195at2"/>
<dbReference type="Gene3D" id="2.40.30.90">
    <property type="entry name" value="Bacterial fluorinating enzyme like"/>
    <property type="match status" value="1"/>
</dbReference>
<comment type="similarity">
    <text evidence="2">Belongs to the SAM hydrolase / SAM-dependent halogenase family.</text>
</comment>
<feature type="domain" description="S-adenosyl-l-methionine hydroxide adenosyltransferase C-terminal" evidence="4">
    <location>
        <begin position="181"/>
        <end position="274"/>
    </location>
</feature>
<proteinExistence type="inferred from homology"/>
<evidence type="ECO:0000313" key="5">
    <source>
        <dbReference type="EMBL" id="RXV74835.1"/>
    </source>
</evidence>
<keyword evidence="5" id="KW-0804">Transcription</keyword>
<feature type="domain" description="S-adenosyl-l-methionine hydroxide adenosyltransferase N-terminal" evidence="3">
    <location>
        <begin position="7"/>
        <end position="156"/>
    </location>
</feature>
<dbReference type="InterPro" id="IPR023227">
    <property type="entry name" value="SAM_OH_AdoTrfase_C_sf"/>
</dbReference>
<dbReference type="Gene3D" id="3.40.50.10790">
    <property type="entry name" value="S-adenosyl-l-methionine hydroxide adenosyltransferase, N-terminal"/>
    <property type="match status" value="1"/>
</dbReference>
<keyword evidence="1" id="KW-0949">S-adenosyl-L-methionine</keyword>
<name>A0A4Q2AXY3_9LACO</name>
<dbReference type="InterPro" id="IPR002747">
    <property type="entry name" value="SAM_OH_AdoTrfase"/>
</dbReference>
<organism evidence="5 6">
    <name type="scientific">Ligilactobacillus murinus</name>
    <dbReference type="NCBI Taxonomy" id="1622"/>
    <lineage>
        <taxon>Bacteria</taxon>
        <taxon>Bacillati</taxon>
        <taxon>Bacillota</taxon>
        <taxon>Bacilli</taxon>
        <taxon>Lactobacillales</taxon>
        <taxon>Lactobacillaceae</taxon>
        <taxon>Ligilactobacillus</taxon>
    </lineage>
</organism>
<dbReference type="PANTHER" id="PTHR35092:SF1">
    <property type="entry name" value="CHLORINASE MJ1651"/>
    <property type="match status" value="1"/>
</dbReference>
<dbReference type="Proteomes" id="UP000289316">
    <property type="component" value="Unassembled WGS sequence"/>
</dbReference>
<comment type="caution">
    <text evidence="5">The sequence shown here is derived from an EMBL/GenBank/DDBJ whole genome shotgun (WGS) entry which is preliminary data.</text>
</comment>